<gene>
    <name evidence="1" type="ORF">GCM10022291_24810</name>
</gene>
<dbReference type="RefSeq" id="WP_344788584.1">
    <property type="nucleotide sequence ID" value="NZ_BAABCA010000005.1"/>
</dbReference>
<sequence>MSRQPIILAAKDCCAFLEQEGHADAIQYFLTTQSKNNIFHFNVSKEKRIDESPIISFNYQDGKWYAGRYVGEAYFNYKGQEYQITITPRFGNTQLFHMLEEVFNVRFSESNQRISKQKDIQFIIKKIIAFLWLNMLSKANKHGLPRSNKKFTYKGSKIRGRLNVRASILPMYTENNVVSNYWEKTPNEPILKILKQAYSILKYEYGLAHIKTSRAATNALEQLFSSNVSTGYLTENEYCKIVYKNIYKSFKPVVDLSWDIIRRKNFGNNNSEDTNGVSFFLDMAEIWELYLKSIIKKKIAPHGWILRNDVIQTYSNKDFKRKLIPDIVFQKENNVLVWDAKYKRMEYAYYDYDRADFFQIHTYINHYDKNFNVIAGGLLYPLSKEYSREVAYRNYSESIFGEGQDDTQFFIDGIELIHIDKESVKKQEELFLDRVHLRISKDSIAHV</sequence>
<accession>A0ABP8CCQ9</accession>
<dbReference type="Proteomes" id="UP001501496">
    <property type="component" value="Unassembled WGS sequence"/>
</dbReference>
<name>A0ABP8CCQ9_9FLAO</name>
<comment type="caution">
    <text evidence="1">The sequence shown here is derived from an EMBL/GenBank/DDBJ whole genome shotgun (WGS) entry which is preliminary data.</text>
</comment>
<protein>
    <recommendedName>
        <fullName evidence="3">Restriction endonuclease</fullName>
    </recommendedName>
</protein>
<dbReference type="EMBL" id="BAABCA010000005">
    <property type="protein sequence ID" value="GAA4237599.1"/>
    <property type="molecule type" value="Genomic_DNA"/>
</dbReference>
<dbReference type="Pfam" id="PF10117">
    <property type="entry name" value="McrBC"/>
    <property type="match status" value="1"/>
</dbReference>
<proteinExistence type="predicted"/>
<dbReference type="PANTHER" id="PTHR38733">
    <property type="entry name" value="PROTEIN MCRC"/>
    <property type="match status" value="1"/>
</dbReference>
<dbReference type="PANTHER" id="PTHR38733:SF1">
    <property type="entry name" value="TYPE IV METHYL-DIRECTED RESTRICTION ENZYME ECOKMCRBC"/>
    <property type="match status" value="1"/>
</dbReference>
<evidence type="ECO:0000313" key="2">
    <source>
        <dbReference type="Proteomes" id="UP001501496"/>
    </source>
</evidence>
<organism evidence="1 2">
    <name type="scientific">Postechiella marina</name>
    <dbReference type="NCBI Taxonomy" id="943941"/>
    <lineage>
        <taxon>Bacteria</taxon>
        <taxon>Pseudomonadati</taxon>
        <taxon>Bacteroidota</taxon>
        <taxon>Flavobacteriia</taxon>
        <taxon>Flavobacteriales</taxon>
        <taxon>Flavobacteriaceae</taxon>
        <taxon>Postechiella</taxon>
    </lineage>
</organism>
<evidence type="ECO:0000313" key="1">
    <source>
        <dbReference type="EMBL" id="GAA4237599.1"/>
    </source>
</evidence>
<evidence type="ECO:0008006" key="3">
    <source>
        <dbReference type="Google" id="ProtNLM"/>
    </source>
</evidence>
<keyword evidence="2" id="KW-1185">Reference proteome</keyword>
<reference evidence="2" key="1">
    <citation type="journal article" date="2019" name="Int. J. Syst. Evol. Microbiol.">
        <title>The Global Catalogue of Microorganisms (GCM) 10K type strain sequencing project: providing services to taxonomists for standard genome sequencing and annotation.</title>
        <authorList>
            <consortium name="The Broad Institute Genomics Platform"/>
            <consortium name="The Broad Institute Genome Sequencing Center for Infectious Disease"/>
            <person name="Wu L."/>
            <person name="Ma J."/>
        </authorList>
    </citation>
    <scope>NUCLEOTIDE SEQUENCE [LARGE SCALE GENOMIC DNA]</scope>
    <source>
        <strain evidence="2">JCM 17630</strain>
    </source>
</reference>
<dbReference type="InterPro" id="IPR019292">
    <property type="entry name" value="McrC"/>
</dbReference>